<feature type="compositionally biased region" description="Low complexity" evidence="1">
    <location>
        <begin position="154"/>
        <end position="169"/>
    </location>
</feature>
<dbReference type="Proteomes" id="UP000218811">
    <property type="component" value="Unassembled WGS sequence"/>
</dbReference>
<feature type="region of interest" description="Disordered" evidence="1">
    <location>
        <begin position="205"/>
        <end position="258"/>
    </location>
</feature>
<feature type="compositionally biased region" description="Polar residues" evidence="1">
    <location>
        <begin position="205"/>
        <end position="230"/>
    </location>
</feature>
<dbReference type="InterPro" id="IPR036236">
    <property type="entry name" value="Znf_C2H2_sf"/>
</dbReference>
<dbReference type="STRING" id="742152.A0A2H3J0G6"/>
<dbReference type="InterPro" id="IPR013087">
    <property type="entry name" value="Znf_C2H2_type"/>
</dbReference>
<dbReference type="SMART" id="SM00355">
    <property type="entry name" value="ZnF_C2H2"/>
    <property type="match status" value="2"/>
</dbReference>
<feature type="region of interest" description="Disordered" evidence="1">
    <location>
        <begin position="103"/>
        <end position="169"/>
    </location>
</feature>
<keyword evidence="4" id="KW-1185">Reference proteome</keyword>
<dbReference type="Pfam" id="PF00096">
    <property type="entry name" value="zf-C2H2"/>
    <property type="match status" value="1"/>
</dbReference>
<evidence type="ECO:0000259" key="2">
    <source>
        <dbReference type="SMART" id="SM00355"/>
    </source>
</evidence>
<dbReference type="EMBL" id="KB467854">
    <property type="protein sequence ID" value="PCH35676.1"/>
    <property type="molecule type" value="Genomic_DNA"/>
</dbReference>
<name>A0A2H3J0G6_WOLCO</name>
<evidence type="ECO:0000313" key="4">
    <source>
        <dbReference type="Proteomes" id="UP000218811"/>
    </source>
</evidence>
<dbReference type="Gene3D" id="3.30.160.60">
    <property type="entry name" value="Classic Zinc Finger"/>
    <property type="match status" value="1"/>
</dbReference>
<feature type="region of interest" description="Disordered" evidence="1">
    <location>
        <begin position="377"/>
        <end position="399"/>
    </location>
</feature>
<feature type="region of interest" description="Disordered" evidence="1">
    <location>
        <begin position="1"/>
        <end position="31"/>
    </location>
</feature>
<accession>A0A2H3J0G6</accession>
<protein>
    <recommendedName>
        <fullName evidence="2">C2H2-type domain-containing protein</fullName>
    </recommendedName>
</protein>
<proteinExistence type="predicted"/>
<reference evidence="3 4" key="1">
    <citation type="journal article" date="2012" name="Science">
        <title>The Paleozoic origin of enzymatic lignin decomposition reconstructed from 31 fungal genomes.</title>
        <authorList>
            <person name="Floudas D."/>
            <person name="Binder M."/>
            <person name="Riley R."/>
            <person name="Barry K."/>
            <person name="Blanchette R.A."/>
            <person name="Henrissat B."/>
            <person name="Martinez A.T."/>
            <person name="Otillar R."/>
            <person name="Spatafora J.W."/>
            <person name="Yadav J.S."/>
            <person name="Aerts A."/>
            <person name="Benoit I."/>
            <person name="Boyd A."/>
            <person name="Carlson A."/>
            <person name="Copeland A."/>
            <person name="Coutinho P.M."/>
            <person name="de Vries R.P."/>
            <person name="Ferreira P."/>
            <person name="Findley K."/>
            <person name="Foster B."/>
            <person name="Gaskell J."/>
            <person name="Glotzer D."/>
            <person name="Gorecki P."/>
            <person name="Heitman J."/>
            <person name="Hesse C."/>
            <person name="Hori C."/>
            <person name="Igarashi K."/>
            <person name="Jurgens J.A."/>
            <person name="Kallen N."/>
            <person name="Kersten P."/>
            <person name="Kohler A."/>
            <person name="Kuees U."/>
            <person name="Kumar T.K.A."/>
            <person name="Kuo A."/>
            <person name="LaButti K."/>
            <person name="Larrondo L.F."/>
            <person name="Lindquist E."/>
            <person name="Ling A."/>
            <person name="Lombard V."/>
            <person name="Lucas S."/>
            <person name="Lundell T."/>
            <person name="Martin R."/>
            <person name="McLaughlin D.J."/>
            <person name="Morgenstern I."/>
            <person name="Morin E."/>
            <person name="Murat C."/>
            <person name="Nagy L.G."/>
            <person name="Nolan M."/>
            <person name="Ohm R.A."/>
            <person name="Patyshakuliyeva A."/>
            <person name="Rokas A."/>
            <person name="Ruiz-Duenas F.J."/>
            <person name="Sabat G."/>
            <person name="Salamov A."/>
            <person name="Samejima M."/>
            <person name="Schmutz J."/>
            <person name="Slot J.C."/>
            <person name="St John F."/>
            <person name="Stenlid J."/>
            <person name="Sun H."/>
            <person name="Sun S."/>
            <person name="Syed K."/>
            <person name="Tsang A."/>
            <person name="Wiebenga A."/>
            <person name="Young D."/>
            <person name="Pisabarro A."/>
            <person name="Eastwood D.C."/>
            <person name="Martin F."/>
            <person name="Cullen D."/>
            <person name="Grigoriev I.V."/>
            <person name="Hibbett D.S."/>
        </authorList>
    </citation>
    <scope>NUCLEOTIDE SEQUENCE [LARGE SCALE GENOMIC DNA]</scope>
    <source>
        <strain evidence="3 4">MD-104</strain>
    </source>
</reference>
<feature type="compositionally biased region" description="Polar residues" evidence="1">
    <location>
        <begin position="1"/>
        <end position="11"/>
    </location>
</feature>
<dbReference type="AlphaFoldDB" id="A0A2H3J0G6"/>
<evidence type="ECO:0000313" key="3">
    <source>
        <dbReference type="EMBL" id="PCH35676.1"/>
    </source>
</evidence>
<dbReference type="SUPFAM" id="SSF57667">
    <property type="entry name" value="beta-beta-alpha zinc fingers"/>
    <property type="match status" value="1"/>
</dbReference>
<feature type="domain" description="C2H2-type" evidence="2">
    <location>
        <begin position="282"/>
        <end position="306"/>
    </location>
</feature>
<gene>
    <name evidence="3" type="ORF">WOLCODRAFT_145910</name>
</gene>
<dbReference type="OrthoDB" id="8117402at2759"/>
<organism evidence="3 4">
    <name type="scientific">Wolfiporia cocos (strain MD-104)</name>
    <name type="common">Brown rot fungus</name>
    <dbReference type="NCBI Taxonomy" id="742152"/>
    <lineage>
        <taxon>Eukaryota</taxon>
        <taxon>Fungi</taxon>
        <taxon>Dikarya</taxon>
        <taxon>Basidiomycota</taxon>
        <taxon>Agaricomycotina</taxon>
        <taxon>Agaricomycetes</taxon>
        <taxon>Polyporales</taxon>
        <taxon>Phaeolaceae</taxon>
        <taxon>Wolfiporia</taxon>
    </lineage>
</organism>
<sequence length="399" mass="43011">MASKDSPSNPHGITICRPRLTETVTEATGPDRTRTITRRFSFEVVTTVPPNRTDATNVAADWEYDLTLTIKPNSGPTDSGQAAAAPDREGLVAHVDSTFPRERHVSDAGGQQDNPSSSTQSPAAVDDHREEEEEEEEIPNGSGADVPPTATFTVGSSGQASGSQGVAAPALDSSIDPTLQSAAGFGQLNTSVIIPLLAPHINGAAATNTTPQSQSQLRRGRSKNTLTPEQSNDDQGEASDRETTPITPARGRRRKADFSLEFEERNGIMFDRGKRVKRNGPIHCAHPECPWTFDAKGDFDRHMRRHGPTELFRCPNCEEDFVRTDAFRRHLRGKNLENCKDVALRRQGVNRVDQLDLKLFAYDAEGSRLFQVAKREAAAGGDGVGGVSAETANGDGGAS</sequence>
<feature type="domain" description="C2H2-type" evidence="2">
    <location>
        <begin position="312"/>
        <end position="332"/>
    </location>
</feature>
<evidence type="ECO:0000256" key="1">
    <source>
        <dbReference type="SAM" id="MobiDB-lite"/>
    </source>
</evidence>
<feature type="compositionally biased region" description="Acidic residues" evidence="1">
    <location>
        <begin position="129"/>
        <end position="138"/>
    </location>
</feature>
<feature type="compositionally biased region" description="Polar residues" evidence="1">
    <location>
        <begin position="109"/>
        <end position="122"/>
    </location>
</feature>